<sequence>MKKLFKLKEWFTLEETARRLTGSFEEEISIADCLQLALDGHITLSVKITDECYYVAAKKIITTYRELLFTFRETKIGEDEVCPIFGNHWKAEHLDAKFEHLKQFGTVKKLDAGIYDLPMEAAERLDVEYLHSVYKGIKTEDIVNVDGPLLKKNINDDVYFNVMDVFHNSKIGWELNDGVICLYDKKKKHFITEDTYHSSFYPADTLGDVEFVFRRENIEKFEQSVLNDGEPTLALDDSLLVIGSMLSALKKAKPESKRWTQDALKGELEKTCPIGAHIQALKN</sequence>
<dbReference type="RefSeq" id="WP_274712451.1">
    <property type="nucleotide sequence ID" value="NZ_JAILSO010000028.1"/>
</dbReference>
<dbReference type="EMBL" id="JAILSO010000028">
    <property type="protein sequence ID" value="MDE1478495.1"/>
    <property type="molecule type" value="Genomic_DNA"/>
</dbReference>
<dbReference type="Proteomes" id="UP001222434">
    <property type="component" value="Unassembled WGS sequence"/>
</dbReference>
<name>A0AAJ1MZ84_XENBV</name>
<reference evidence="1" key="1">
    <citation type="submission" date="2021-08" db="EMBL/GenBank/DDBJ databases">
        <authorList>
            <person name="Papudeshi B."/>
            <person name="Bashey-Visser F."/>
        </authorList>
    </citation>
    <scope>NUCLEOTIDE SEQUENCE</scope>
    <source>
        <strain evidence="1">MC_266_E_2016</strain>
    </source>
</reference>
<reference evidence="1" key="2">
    <citation type="journal article" date="2022" name="J. Evol. Biol.">
        <title>Pre- and post-association barriers to host switching in sympatric mutualists.</title>
        <authorList>
            <person name="Dinges Z.M."/>
            <person name="Phillips R.K."/>
            <person name="Lively C.M."/>
            <person name="Bashey F."/>
        </authorList>
    </citation>
    <scope>NUCLEOTIDE SEQUENCE</scope>
    <source>
        <strain evidence="1">MC_266_E_2016</strain>
    </source>
</reference>
<dbReference type="AlphaFoldDB" id="A0AAJ1MZ84"/>
<evidence type="ECO:0000313" key="2">
    <source>
        <dbReference type="Proteomes" id="UP001222434"/>
    </source>
</evidence>
<gene>
    <name evidence="1" type="ORF">KKJ01_09690</name>
</gene>
<accession>A0AAJ1MZ84</accession>
<organism evidence="1 2">
    <name type="scientific">Xenorhabdus bovienii</name>
    <name type="common">Xenorhabdus nematophila subsp. bovienii</name>
    <dbReference type="NCBI Taxonomy" id="40576"/>
    <lineage>
        <taxon>Bacteria</taxon>
        <taxon>Pseudomonadati</taxon>
        <taxon>Pseudomonadota</taxon>
        <taxon>Gammaproteobacteria</taxon>
        <taxon>Enterobacterales</taxon>
        <taxon>Morganellaceae</taxon>
        <taxon>Xenorhabdus</taxon>
    </lineage>
</organism>
<comment type="caution">
    <text evidence="1">The sequence shown here is derived from an EMBL/GenBank/DDBJ whole genome shotgun (WGS) entry which is preliminary data.</text>
</comment>
<evidence type="ECO:0000313" key="1">
    <source>
        <dbReference type="EMBL" id="MDE1478495.1"/>
    </source>
</evidence>
<protein>
    <submittedName>
        <fullName evidence="1">Uncharacterized protein</fullName>
    </submittedName>
</protein>
<proteinExistence type="predicted"/>